<dbReference type="KEGG" id="dwi:6645308"/>
<evidence type="ECO:0000313" key="2">
    <source>
        <dbReference type="Proteomes" id="UP000007798"/>
    </source>
</evidence>
<gene>
    <name evidence="1" type="primary">Dwil\GK12251</name>
    <name evidence="1" type="ORF">Dwil_GK12251</name>
</gene>
<accession>B4N4I2</accession>
<proteinExistence type="predicted"/>
<dbReference type="HOGENOM" id="CLU_124080_0_0_1"/>
<dbReference type="PANTHER" id="PTHR20898">
    <property type="entry name" value="DAEDALUS ON 3-RELATED-RELATED"/>
    <property type="match status" value="1"/>
</dbReference>
<dbReference type="InterPro" id="IPR010512">
    <property type="entry name" value="DUF1091"/>
</dbReference>
<dbReference type="eggNOG" id="ENOG502TD5F">
    <property type="taxonomic scope" value="Eukaryota"/>
</dbReference>
<keyword evidence="2" id="KW-1185">Reference proteome</keyword>
<protein>
    <submittedName>
        <fullName evidence="1">Uncharacterized protein</fullName>
    </submittedName>
</protein>
<reference evidence="1 2" key="1">
    <citation type="journal article" date="2007" name="Nature">
        <title>Evolution of genes and genomes on the Drosophila phylogeny.</title>
        <authorList>
            <consortium name="Drosophila 12 Genomes Consortium"/>
            <person name="Clark A.G."/>
            <person name="Eisen M.B."/>
            <person name="Smith D.R."/>
            <person name="Bergman C.M."/>
            <person name="Oliver B."/>
            <person name="Markow T.A."/>
            <person name="Kaufman T.C."/>
            <person name="Kellis M."/>
            <person name="Gelbart W."/>
            <person name="Iyer V.N."/>
            <person name="Pollard D.A."/>
            <person name="Sackton T.B."/>
            <person name="Larracuente A.M."/>
            <person name="Singh N.D."/>
            <person name="Abad J.P."/>
            <person name="Abt D.N."/>
            <person name="Adryan B."/>
            <person name="Aguade M."/>
            <person name="Akashi H."/>
            <person name="Anderson W.W."/>
            <person name="Aquadro C.F."/>
            <person name="Ardell D.H."/>
            <person name="Arguello R."/>
            <person name="Artieri C.G."/>
            <person name="Barbash D.A."/>
            <person name="Barker D."/>
            <person name="Barsanti P."/>
            <person name="Batterham P."/>
            <person name="Batzoglou S."/>
            <person name="Begun D."/>
            <person name="Bhutkar A."/>
            <person name="Blanco E."/>
            <person name="Bosak S.A."/>
            <person name="Bradley R.K."/>
            <person name="Brand A.D."/>
            <person name="Brent M.R."/>
            <person name="Brooks A.N."/>
            <person name="Brown R.H."/>
            <person name="Butlin R.K."/>
            <person name="Caggese C."/>
            <person name="Calvi B.R."/>
            <person name="Bernardo de Carvalho A."/>
            <person name="Caspi A."/>
            <person name="Castrezana S."/>
            <person name="Celniker S.E."/>
            <person name="Chang J.L."/>
            <person name="Chapple C."/>
            <person name="Chatterji S."/>
            <person name="Chinwalla A."/>
            <person name="Civetta A."/>
            <person name="Clifton S.W."/>
            <person name="Comeron J.M."/>
            <person name="Costello J.C."/>
            <person name="Coyne J.A."/>
            <person name="Daub J."/>
            <person name="David R.G."/>
            <person name="Delcher A.L."/>
            <person name="Delehaunty K."/>
            <person name="Do C.B."/>
            <person name="Ebling H."/>
            <person name="Edwards K."/>
            <person name="Eickbush T."/>
            <person name="Evans J.D."/>
            <person name="Filipski A."/>
            <person name="Findeiss S."/>
            <person name="Freyhult E."/>
            <person name="Fulton L."/>
            <person name="Fulton R."/>
            <person name="Garcia A.C."/>
            <person name="Gardiner A."/>
            <person name="Garfield D.A."/>
            <person name="Garvin B.E."/>
            <person name="Gibson G."/>
            <person name="Gilbert D."/>
            <person name="Gnerre S."/>
            <person name="Godfrey J."/>
            <person name="Good R."/>
            <person name="Gotea V."/>
            <person name="Gravely B."/>
            <person name="Greenberg A.J."/>
            <person name="Griffiths-Jones S."/>
            <person name="Gross S."/>
            <person name="Guigo R."/>
            <person name="Gustafson E.A."/>
            <person name="Haerty W."/>
            <person name="Hahn M.W."/>
            <person name="Halligan D.L."/>
            <person name="Halpern A.L."/>
            <person name="Halter G.M."/>
            <person name="Han M.V."/>
            <person name="Heger A."/>
            <person name="Hillier L."/>
            <person name="Hinrichs A.S."/>
            <person name="Holmes I."/>
            <person name="Hoskins R.A."/>
            <person name="Hubisz M.J."/>
            <person name="Hultmark D."/>
            <person name="Huntley M.A."/>
            <person name="Jaffe D.B."/>
            <person name="Jagadeeshan S."/>
            <person name="Jeck W.R."/>
            <person name="Johnson J."/>
            <person name="Jones C.D."/>
            <person name="Jordan W.C."/>
            <person name="Karpen G.H."/>
            <person name="Kataoka E."/>
            <person name="Keightley P.D."/>
            <person name="Kheradpour P."/>
            <person name="Kirkness E.F."/>
            <person name="Koerich L.B."/>
            <person name="Kristiansen K."/>
            <person name="Kudrna D."/>
            <person name="Kulathinal R.J."/>
            <person name="Kumar S."/>
            <person name="Kwok R."/>
            <person name="Lander E."/>
            <person name="Langley C.H."/>
            <person name="Lapoint R."/>
            <person name="Lazzaro B.P."/>
            <person name="Lee S.J."/>
            <person name="Levesque L."/>
            <person name="Li R."/>
            <person name="Lin C.F."/>
            <person name="Lin M.F."/>
            <person name="Lindblad-Toh K."/>
            <person name="Llopart A."/>
            <person name="Long M."/>
            <person name="Low L."/>
            <person name="Lozovsky E."/>
            <person name="Lu J."/>
            <person name="Luo M."/>
            <person name="Machado C.A."/>
            <person name="Makalowski W."/>
            <person name="Marzo M."/>
            <person name="Matsuda M."/>
            <person name="Matzkin L."/>
            <person name="McAllister B."/>
            <person name="McBride C.S."/>
            <person name="McKernan B."/>
            <person name="McKernan K."/>
            <person name="Mendez-Lago M."/>
            <person name="Minx P."/>
            <person name="Mollenhauer M.U."/>
            <person name="Montooth K."/>
            <person name="Mount S.M."/>
            <person name="Mu X."/>
            <person name="Myers E."/>
            <person name="Negre B."/>
            <person name="Newfeld S."/>
            <person name="Nielsen R."/>
            <person name="Noor M.A."/>
            <person name="O'Grady P."/>
            <person name="Pachter L."/>
            <person name="Papaceit M."/>
            <person name="Parisi M.J."/>
            <person name="Parisi M."/>
            <person name="Parts L."/>
            <person name="Pedersen J.S."/>
            <person name="Pesole G."/>
            <person name="Phillippy A.M."/>
            <person name="Ponting C.P."/>
            <person name="Pop M."/>
            <person name="Porcelli D."/>
            <person name="Powell J.R."/>
            <person name="Prohaska S."/>
            <person name="Pruitt K."/>
            <person name="Puig M."/>
            <person name="Quesneville H."/>
            <person name="Ram K.R."/>
            <person name="Rand D."/>
            <person name="Rasmussen M.D."/>
            <person name="Reed L.K."/>
            <person name="Reenan R."/>
            <person name="Reily A."/>
            <person name="Remington K.A."/>
            <person name="Rieger T.T."/>
            <person name="Ritchie M.G."/>
            <person name="Robin C."/>
            <person name="Rogers Y.H."/>
            <person name="Rohde C."/>
            <person name="Rozas J."/>
            <person name="Rubenfield M.J."/>
            <person name="Ruiz A."/>
            <person name="Russo S."/>
            <person name="Salzberg S.L."/>
            <person name="Sanchez-Gracia A."/>
            <person name="Saranga D.J."/>
            <person name="Sato H."/>
            <person name="Schaeffer S.W."/>
            <person name="Schatz M.C."/>
            <person name="Schlenke T."/>
            <person name="Schwartz R."/>
            <person name="Segarra C."/>
            <person name="Singh R.S."/>
            <person name="Sirot L."/>
            <person name="Sirota M."/>
            <person name="Sisneros N.B."/>
            <person name="Smith C.D."/>
            <person name="Smith T.F."/>
            <person name="Spieth J."/>
            <person name="Stage D.E."/>
            <person name="Stark A."/>
            <person name="Stephan W."/>
            <person name="Strausberg R.L."/>
            <person name="Strempel S."/>
            <person name="Sturgill D."/>
            <person name="Sutton G."/>
            <person name="Sutton G.G."/>
            <person name="Tao W."/>
            <person name="Teichmann S."/>
            <person name="Tobari Y.N."/>
            <person name="Tomimura Y."/>
            <person name="Tsolas J.M."/>
            <person name="Valente V.L."/>
            <person name="Venter E."/>
            <person name="Venter J.C."/>
            <person name="Vicario S."/>
            <person name="Vieira F.G."/>
            <person name="Vilella A.J."/>
            <person name="Villasante A."/>
            <person name="Walenz B."/>
            <person name="Wang J."/>
            <person name="Wasserman M."/>
            <person name="Watts T."/>
            <person name="Wilson D."/>
            <person name="Wilson R.K."/>
            <person name="Wing R.A."/>
            <person name="Wolfner M.F."/>
            <person name="Wong A."/>
            <person name="Wong G.K."/>
            <person name="Wu C.I."/>
            <person name="Wu G."/>
            <person name="Yamamoto D."/>
            <person name="Yang H.P."/>
            <person name="Yang S.P."/>
            <person name="Yorke J.A."/>
            <person name="Yoshida K."/>
            <person name="Zdobnov E."/>
            <person name="Zhang P."/>
            <person name="Zhang Y."/>
            <person name="Zimin A.V."/>
            <person name="Baldwin J."/>
            <person name="Abdouelleil A."/>
            <person name="Abdulkadir J."/>
            <person name="Abebe A."/>
            <person name="Abera B."/>
            <person name="Abreu J."/>
            <person name="Acer S.C."/>
            <person name="Aftuck L."/>
            <person name="Alexander A."/>
            <person name="An P."/>
            <person name="Anderson E."/>
            <person name="Anderson S."/>
            <person name="Arachi H."/>
            <person name="Azer M."/>
            <person name="Bachantsang P."/>
            <person name="Barry A."/>
            <person name="Bayul T."/>
            <person name="Berlin A."/>
            <person name="Bessette D."/>
            <person name="Bloom T."/>
            <person name="Blye J."/>
            <person name="Boguslavskiy L."/>
            <person name="Bonnet C."/>
            <person name="Boukhgalter B."/>
            <person name="Bourzgui I."/>
            <person name="Brown A."/>
            <person name="Cahill P."/>
            <person name="Channer S."/>
            <person name="Cheshatsang Y."/>
            <person name="Chuda L."/>
            <person name="Citroen M."/>
            <person name="Collymore A."/>
            <person name="Cooke P."/>
            <person name="Costello M."/>
            <person name="D'Aco K."/>
            <person name="Daza R."/>
            <person name="De Haan G."/>
            <person name="DeGray S."/>
            <person name="DeMaso C."/>
            <person name="Dhargay N."/>
            <person name="Dooley K."/>
            <person name="Dooley E."/>
            <person name="Doricent M."/>
            <person name="Dorje P."/>
            <person name="Dorjee K."/>
            <person name="Dupes A."/>
            <person name="Elong R."/>
            <person name="Falk J."/>
            <person name="Farina A."/>
            <person name="Faro S."/>
            <person name="Ferguson D."/>
            <person name="Fisher S."/>
            <person name="Foley C.D."/>
            <person name="Franke A."/>
            <person name="Friedrich D."/>
            <person name="Gadbois L."/>
            <person name="Gearin G."/>
            <person name="Gearin C.R."/>
            <person name="Giannoukos G."/>
            <person name="Goode T."/>
            <person name="Graham J."/>
            <person name="Grandbois E."/>
            <person name="Grewal S."/>
            <person name="Gyaltsen K."/>
            <person name="Hafez N."/>
            <person name="Hagos B."/>
            <person name="Hall J."/>
            <person name="Henson C."/>
            <person name="Hollinger A."/>
            <person name="Honan T."/>
            <person name="Huard M.D."/>
            <person name="Hughes L."/>
            <person name="Hurhula B."/>
            <person name="Husby M.E."/>
            <person name="Kamat A."/>
            <person name="Kanga B."/>
            <person name="Kashin S."/>
            <person name="Khazanovich D."/>
            <person name="Kisner P."/>
            <person name="Lance K."/>
            <person name="Lara M."/>
            <person name="Lee W."/>
            <person name="Lennon N."/>
            <person name="Letendre F."/>
            <person name="LeVine R."/>
            <person name="Lipovsky A."/>
            <person name="Liu X."/>
            <person name="Liu J."/>
            <person name="Liu S."/>
            <person name="Lokyitsang T."/>
            <person name="Lokyitsang Y."/>
            <person name="Lubonja R."/>
            <person name="Lui A."/>
            <person name="MacDonald P."/>
            <person name="Magnisalis V."/>
            <person name="Maru K."/>
            <person name="Matthews C."/>
            <person name="McCusker W."/>
            <person name="McDonough S."/>
            <person name="Mehta T."/>
            <person name="Meldrim J."/>
            <person name="Meneus L."/>
            <person name="Mihai O."/>
            <person name="Mihalev A."/>
            <person name="Mihova T."/>
            <person name="Mittelman R."/>
            <person name="Mlenga V."/>
            <person name="Montmayeur A."/>
            <person name="Mulrain L."/>
            <person name="Navidi A."/>
            <person name="Naylor J."/>
            <person name="Negash T."/>
            <person name="Nguyen T."/>
            <person name="Nguyen N."/>
            <person name="Nicol R."/>
            <person name="Norbu C."/>
            <person name="Norbu N."/>
            <person name="Novod N."/>
            <person name="O'Neill B."/>
            <person name="Osman S."/>
            <person name="Markiewicz E."/>
            <person name="Oyono O.L."/>
            <person name="Patti C."/>
            <person name="Phunkhang P."/>
            <person name="Pierre F."/>
            <person name="Priest M."/>
            <person name="Raghuraman S."/>
            <person name="Rege F."/>
            <person name="Reyes R."/>
            <person name="Rise C."/>
            <person name="Rogov P."/>
            <person name="Ross K."/>
            <person name="Ryan E."/>
            <person name="Settipalli S."/>
            <person name="Shea T."/>
            <person name="Sherpa N."/>
            <person name="Shi L."/>
            <person name="Shih D."/>
            <person name="Sparrow T."/>
            <person name="Spaulding J."/>
            <person name="Stalker J."/>
            <person name="Stange-Thomann N."/>
            <person name="Stavropoulos S."/>
            <person name="Stone C."/>
            <person name="Strader C."/>
            <person name="Tesfaye S."/>
            <person name="Thomson T."/>
            <person name="Thoulutsang Y."/>
            <person name="Thoulutsang D."/>
            <person name="Topham K."/>
            <person name="Topping I."/>
            <person name="Tsamla T."/>
            <person name="Vassiliev H."/>
            <person name="Vo A."/>
            <person name="Wangchuk T."/>
            <person name="Wangdi T."/>
            <person name="Weiand M."/>
            <person name="Wilkinson J."/>
            <person name="Wilson A."/>
            <person name="Yadav S."/>
            <person name="Young G."/>
            <person name="Yu Q."/>
            <person name="Zembek L."/>
            <person name="Zhong D."/>
            <person name="Zimmer A."/>
            <person name="Zwirko Z."/>
            <person name="Jaffe D.B."/>
            <person name="Alvarez P."/>
            <person name="Brockman W."/>
            <person name="Butler J."/>
            <person name="Chin C."/>
            <person name="Gnerre S."/>
            <person name="Grabherr M."/>
            <person name="Kleber M."/>
            <person name="Mauceli E."/>
            <person name="MacCallum I."/>
        </authorList>
    </citation>
    <scope>NUCLEOTIDE SEQUENCE [LARGE SCALE GENOMIC DNA]</scope>
    <source>
        <strain evidence="2">Tucson 14030-0811.24</strain>
    </source>
</reference>
<dbReference type="Pfam" id="PF06477">
    <property type="entry name" value="DUF1091"/>
    <property type="match status" value="1"/>
</dbReference>
<evidence type="ECO:0000313" key="1">
    <source>
        <dbReference type="EMBL" id="EDW79056.2"/>
    </source>
</evidence>
<dbReference type="EMBL" id="CH964095">
    <property type="protein sequence ID" value="EDW79056.2"/>
    <property type="molecule type" value="Genomic_DNA"/>
</dbReference>
<name>B4N4I2_DROWI</name>
<organism evidence="1 2">
    <name type="scientific">Drosophila willistoni</name>
    <name type="common">Fruit fly</name>
    <dbReference type="NCBI Taxonomy" id="7260"/>
    <lineage>
        <taxon>Eukaryota</taxon>
        <taxon>Metazoa</taxon>
        <taxon>Ecdysozoa</taxon>
        <taxon>Arthropoda</taxon>
        <taxon>Hexapoda</taxon>
        <taxon>Insecta</taxon>
        <taxon>Pterygota</taxon>
        <taxon>Neoptera</taxon>
        <taxon>Endopterygota</taxon>
        <taxon>Diptera</taxon>
        <taxon>Brachycera</taxon>
        <taxon>Muscomorpha</taxon>
        <taxon>Ephydroidea</taxon>
        <taxon>Drosophilidae</taxon>
        <taxon>Drosophila</taxon>
        <taxon>Sophophora</taxon>
    </lineage>
</organism>
<dbReference type="Proteomes" id="UP000007798">
    <property type="component" value="Unassembled WGS sequence"/>
</dbReference>
<dbReference type="AlphaFoldDB" id="B4N4I2"/>
<dbReference type="PANTHER" id="PTHR20898:SF0">
    <property type="entry name" value="DAEDALUS ON 3-RELATED"/>
    <property type="match status" value="1"/>
</dbReference>
<dbReference type="InParanoid" id="B4N4I2"/>
<dbReference type="SMART" id="SM00697">
    <property type="entry name" value="DM8"/>
    <property type="match status" value="1"/>
</dbReference>
<sequence>MAKKQGNFLNTRWNLRRPVPKMWVELSVGMPKERGGGIQQLFKVRVDGCHLCDYRSKNRVMNAVIKKLLQSGNYPKSCPLLPNVNYTSIRFALNPDHFPAYMPDMKFNTKIDFYADKNVPLIKASANVEVIRRQS</sequence>
<dbReference type="OrthoDB" id="8061759at2759"/>